<organism evidence="2 3">
    <name type="scientific">Mycena venus</name>
    <dbReference type="NCBI Taxonomy" id="2733690"/>
    <lineage>
        <taxon>Eukaryota</taxon>
        <taxon>Fungi</taxon>
        <taxon>Dikarya</taxon>
        <taxon>Basidiomycota</taxon>
        <taxon>Agaricomycotina</taxon>
        <taxon>Agaricomycetes</taxon>
        <taxon>Agaricomycetidae</taxon>
        <taxon>Agaricales</taxon>
        <taxon>Marasmiineae</taxon>
        <taxon>Mycenaceae</taxon>
        <taxon>Mycena</taxon>
    </lineage>
</organism>
<feature type="compositionally biased region" description="Polar residues" evidence="1">
    <location>
        <begin position="1"/>
        <end position="13"/>
    </location>
</feature>
<dbReference type="AlphaFoldDB" id="A0A8H6YGR2"/>
<dbReference type="Proteomes" id="UP000620124">
    <property type="component" value="Unassembled WGS sequence"/>
</dbReference>
<feature type="region of interest" description="Disordered" evidence="1">
    <location>
        <begin position="349"/>
        <end position="405"/>
    </location>
</feature>
<evidence type="ECO:0000313" key="2">
    <source>
        <dbReference type="EMBL" id="KAF7358252.1"/>
    </source>
</evidence>
<feature type="compositionally biased region" description="Polar residues" evidence="1">
    <location>
        <begin position="151"/>
        <end position="163"/>
    </location>
</feature>
<accession>A0A8H6YGR2</accession>
<feature type="region of interest" description="Disordered" evidence="1">
    <location>
        <begin position="151"/>
        <end position="320"/>
    </location>
</feature>
<name>A0A8H6YGR2_9AGAR</name>
<reference evidence="2" key="1">
    <citation type="submission" date="2020-05" db="EMBL/GenBank/DDBJ databases">
        <title>Mycena genomes resolve the evolution of fungal bioluminescence.</title>
        <authorList>
            <person name="Tsai I.J."/>
        </authorList>
    </citation>
    <scope>NUCLEOTIDE SEQUENCE</scope>
    <source>
        <strain evidence="2">CCC161011</strain>
    </source>
</reference>
<proteinExistence type="predicted"/>
<dbReference type="OrthoDB" id="2950346at2759"/>
<feature type="compositionally biased region" description="Basic and acidic residues" evidence="1">
    <location>
        <begin position="384"/>
        <end position="405"/>
    </location>
</feature>
<gene>
    <name evidence="2" type="ORF">MVEN_00874100</name>
</gene>
<comment type="caution">
    <text evidence="2">The sequence shown here is derived from an EMBL/GenBank/DDBJ whole genome shotgun (WGS) entry which is preliminary data.</text>
</comment>
<feature type="region of interest" description="Disordered" evidence="1">
    <location>
        <begin position="1"/>
        <end position="31"/>
    </location>
</feature>
<protein>
    <submittedName>
        <fullName evidence="2">Uncharacterized protein</fullName>
    </submittedName>
</protein>
<evidence type="ECO:0000313" key="3">
    <source>
        <dbReference type="Proteomes" id="UP000620124"/>
    </source>
</evidence>
<keyword evidence="3" id="KW-1185">Reference proteome</keyword>
<dbReference type="EMBL" id="JACAZI010000006">
    <property type="protein sequence ID" value="KAF7358252.1"/>
    <property type="molecule type" value="Genomic_DNA"/>
</dbReference>
<sequence length="489" mass="52604">MSTPRVKASTSASVPHPAVAEDRHRRSQNPPVTDFWKHVRRIVAATGEHKWSNVLALANNESRGKMSINTIKSRLIQHQANLVVPTACGGRSRSKNLVAEGLASEAAVPPALVALHLGLRTAVALACMDSPMDYLHEVYLDDTERLDVPANTPSSITPLQVSNLKVPAPPENVRPETPVTQPLPPAGDGSALLAELSKSCHRSSTSHRERDHSPAKAAAGGVEPPKKKKKRKADASEKTDVPPPTPKPTGSHAGGGAGDSHVATGASKVKGKNKVESSPAVGREGASPAVGKGSANPAKSSSRRHLLPHQLPRAARPKPVHLARSLLPSFRTIPRMNRITDRVIHRIGQMNIDDEGGPQKASQGSKSNKRSAATKEGGHAASRPPKEPKGKRARVDSNPQFHKDSFLTAGKSTTEFYAMSAHVNSMVDEADSVASMPSDFMDNHLAMRKRMYFIMVEMATIHEQLRSILTRRSQLVDEGGIITDRLRSF</sequence>
<evidence type="ECO:0000256" key="1">
    <source>
        <dbReference type="SAM" id="MobiDB-lite"/>
    </source>
</evidence>